<evidence type="ECO:0000313" key="2">
    <source>
        <dbReference type="EMBL" id="BCK81459.1"/>
    </source>
</evidence>
<gene>
    <name evidence="2" type="primary">kdd</name>
    <name evidence="2" type="ORF">MM50RIKEN_12220</name>
</gene>
<dbReference type="Gene3D" id="3.90.180.10">
    <property type="entry name" value="Medium-chain alcohol dehydrogenases, catalytic domain"/>
    <property type="match status" value="1"/>
</dbReference>
<evidence type="ECO:0000313" key="3">
    <source>
        <dbReference type="Proteomes" id="UP000681035"/>
    </source>
</evidence>
<protein>
    <submittedName>
        <fullName evidence="2">L-erythro-3,5-diaminohexanoate dehydrogenase</fullName>
    </submittedName>
</protein>
<proteinExistence type="predicted"/>
<reference evidence="2" key="1">
    <citation type="submission" date="2020-09" db="EMBL/GenBank/DDBJ databases">
        <title>New species isolated from human feces.</title>
        <authorList>
            <person name="Kitahara M."/>
            <person name="Shigeno Y."/>
            <person name="Shime M."/>
            <person name="Matsumoto Y."/>
            <person name="Nakamura S."/>
            <person name="Motooka D."/>
            <person name="Fukuoka S."/>
            <person name="Nishikawa H."/>
            <person name="Benno Y."/>
        </authorList>
    </citation>
    <scope>NUCLEOTIDE SEQUENCE</scope>
    <source>
        <strain evidence="2">MM50</strain>
    </source>
</reference>
<dbReference type="AlphaFoldDB" id="A0A810PZE3"/>
<dbReference type="InterPro" id="IPR058932">
    <property type="entry name" value="KDD_N"/>
</dbReference>
<dbReference type="EMBL" id="AP023418">
    <property type="protein sequence ID" value="BCK81459.1"/>
    <property type="molecule type" value="Genomic_DNA"/>
</dbReference>
<organism evidence="2 3">
    <name type="scientific">Vescimonas coprocola</name>
    <dbReference type="NCBI Taxonomy" id="2714355"/>
    <lineage>
        <taxon>Bacteria</taxon>
        <taxon>Bacillati</taxon>
        <taxon>Bacillota</taxon>
        <taxon>Clostridia</taxon>
        <taxon>Eubacteriales</taxon>
        <taxon>Oscillospiraceae</taxon>
        <taxon>Vescimonas</taxon>
    </lineage>
</organism>
<name>A0A810PZE3_9FIRM</name>
<dbReference type="Gene3D" id="3.40.50.720">
    <property type="entry name" value="NAD(P)-binding Rossmann-like Domain"/>
    <property type="match status" value="1"/>
</dbReference>
<dbReference type="InterPro" id="IPR036291">
    <property type="entry name" value="NAD(P)-bd_dom_sf"/>
</dbReference>
<feature type="domain" description="L-erythro-3,5-diaminohexanoate dehydrogenase N-terminal" evidence="1">
    <location>
        <begin position="12"/>
        <end position="162"/>
    </location>
</feature>
<dbReference type="RefSeq" id="WP_021859459.1">
    <property type="nucleotide sequence ID" value="NZ_AP023418.1"/>
</dbReference>
<dbReference type="KEGG" id="vcop:MM50RIKEN_12220"/>
<dbReference type="Pfam" id="PF26370">
    <property type="entry name" value="KDD_N"/>
    <property type="match status" value="1"/>
</dbReference>
<evidence type="ECO:0000259" key="1">
    <source>
        <dbReference type="Pfam" id="PF26370"/>
    </source>
</evidence>
<dbReference type="SUPFAM" id="SSF51735">
    <property type="entry name" value="NAD(P)-binding Rossmann-fold domains"/>
    <property type="match status" value="1"/>
</dbReference>
<keyword evidence="3" id="KW-1185">Reference proteome</keyword>
<sequence length="350" mass="37561">MAELKGNKYGTHRVIEPKGVLTQAAWKVDNDMSKVYSNEIVCDVTSLNIDSASFTQIAEACGGDEKKIGEMILGIVAERGKQQNPVTGSGGMFKGVVSHIGEDLKKKPGFDLKEGDKIVSLVSLSMTPLRIDKILAIHKDIDRVDIEGKAILFESALYAKMPEDMSEPLALAALDVAGAPAQARKLPHEGDSVLILGANGKSGVLCGWEAMKKVGPKGKVVGVVRNPKQVPGLLELGVYTDVIVADCTKPVEVMEAALAANDGKEYDLSICCVNIESCEMSAILPVRDDGVVYFFSMATSFTKAALGAEGIGKDVTMIIGNGYTKNHANITLDVLRENPKLRKLFDEKYC</sequence>
<accession>A0A810PZE3</accession>
<dbReference type="Proteomes" id="UP000681035">
    <property type="component" value="Chromosome"/>
</dbReference>